<dbReference type="EMBL" id="CP066014">
    <property type="protein sequence ID" value="QQB62666.1"/>
    <property type="molecule type" value="Genomic_DNA"/>
</dbReference>
<organism evidence="1 2">
    <name type="scientific">Anaerococcus vaginalis</name>
    <dbReference type="NCBI Taxonomy" id="33037"/>
    <lineage>
        <taxon>Bacteria</taxon>
        <taxon>Bacillati</taxon>
        <taxon>Bacillota</taxon>
        <taxon>Tissierellia</taxon>
        <taxon>Tissierellales</taxon>
        <taxon>Peptoniphilaceae</taxon>
        <taxon>Anaerococcus</taxon>
    </lineage>
</organism>
<protein>
    <submittedName>
        <fullName evidence="1">Uncharacterized protein</fullName>
    </submittedName>
</protein>
<dbReference type="AlphaFoldDB" id="A0A7T4K5X1"/>
<dbReference type="Proteomes" id="UP000595276">
    <property type="component" value="Chromosome"/>
</dbReference>
<dbReference type="KEGG" id="avg:I6H45_04090"/>
<evidence type="ECO:0000313" key="2">
    <source>
        <dbReference type="Proteomes" id="UP000595276"/>
    </source>
</evidence>
<dbReference type="InterPro" id="IPR027417">
    <property type="entry name" value="P-loop_NTPase"/>
</dbReference>
<reference evidence="1 2" key="1">
    <citation type="submission" date="2020-12" db="EMBL/GenBank/DDBJ databases">
        <title>FDA dAtabase for Regulatory Grade micrObial Sequences (FDA-ARGOS): Supporting development and validation of Infectious Disease Dx tests.</title>
        <authorList>
            <person name="Sproer C."/>
            <person name="Gronow S."/>
            <person name="Severitt S."/>
            <person name="Schroder I."/>
            <person name="Tallon L."/>
            <person name="Sadzewicz L."/>
            <person name="Zhao X."/>
            <person name="Boylan J."/>
            <person name="Ott S."/>
            <person name="Bowen H."/>
            <person name="Vavikolanu K."/>
            <person name="Mehta A."/>
            <person name="Aluvathingal J."/>
            <person name="Nadendla S."/>
            <person name="Lowell S."/>
            <person name="Myers T."/>
            <person name="Yan Y."/>
            <person name="Sichtig H."/>
        </authorList>
    </citation>
    <scope>NUCLEOTIDE SEQUENCE [LARGE SCALE GENOMIC DNA]</scope>
    <source>
        <strain evidence="1 2">FDAARGOS_988</strain>
    </source>
</reference>
<dbReference type="Gene3D" id="3.40.50.300">
    <property type="entry name" value="P-loop containing nucleotide triphosphate hydrolases"/>
    <property type="match status" value="1"/>
</dbReference>
<proteinExistence type="predicted"/>
<gene>
    <name evidence="1" type="ORF">I6H45_04090</name>
</gene>
<name>A0A7T4K5X1_9FIRM</name>
<sequence>MSLELYEQTNVRHYMQGQKETVVIHHILEKDTIDENVKKALERKNKTQATLIDSVKENLK</sequence>
<evidence type="ECO:0000313" key="1">
    <source>
        <dbReference type="EMBL" id="QQB62666.1"/>
    </source>
</evidence>
<accession>A0A7T4K5X1</accession>